<evidence type="ECO:0000256" key="10">
    <source>
        <dbReference type="ARBA" id="ARBA00023132"/>
    </source>
</evidence>
<dbReference type="PANTHER" id="PTHR13269:SF6">
    <property type="entry name" value="NUCLEOPORIN NDC1"/>
    <property type="match status" value="1"/>
</dbReference>
<dbReference type="InterPro" id="IPR019049">
    <property type="entry name" value="Nucleoporin_prot_Ndc1/Nup"/>
</dbReference>
<comment type="subcellular location">
    <subcellularLocation>
        <location evidence="1">Nucleus membrane</location>
        <topology evidence="1">Multi-pass membrane protein</topology>
    </subcellularLocation>
    <subcellularLocation>
        <location evidence="2">Nucleus</location>
        <location evidence="2">Nuclear pore complex</location>
    </subcellularLocation>
</comment>
<keyword evidence="4" id="KW-0813">Transport</keyword>
<evidence type="ECO:0000256" key="13">
    <source>
        <dbReference type="SAM" id="Phobius"/>
    </source>
</evidence>
<keyword evidence="5 13" id="KW-0812">Transmembrane</keyword>
<feature type="transmembrane region" description="Helical" evidence="13">
    <location>
        <begin position="56"/>
        <end position="78"/>
    </location>
</feature>
<feature type="transmembrane region" description="Helical" evidence="13">
    <location>
        <begin position="243"/>
        <end position="267"/>
    </location>
</feature>
<evidence type="ECO:0000256" key="9">
    <source>
        <dbReference type="ARBA" id="ARBA00023010"/>
    </source>
</evidence>
<keyword evidence="10" id="KW-0906">Nuclear pore complex</keyword>
<dbReference type="GO" id="GO:0106166">
    <property type="term" value="F:spindle pole body-nuclear membrane anchor activity"/>
    <property type="evidence" value="ECO:0007669"/>
    <property type="project" value="TreeGrafter"/>
</dbReference>
<keyword evidence="8 13" id="KW-1133">Transmembrane helix</keyword>
<feature type="transmembrane region" description="Helical" evidence="13">
    <location>
        <begin position="33"/>
        <end position="50"/>
    </location>
</feature>
<dbReference type="GO" id="GO:0070631">
    <property type="term" value="P:spindle pole body localization"/>
    <property type="evidence" value="ECO:0007669"/>
    <property type="project" value="TreeGrafter"/>
</dbReference>
<evidence type="ECO:0000256" key="6">
    <source>
        <dbReference type="ARBA" id="ARBA00022816"/>
    </source>
</evidence>
<keyword evidence="9" id="KW-0811">Translocation</keyword>
<keyword evidence="11 13" id="KW-0472">Membrane</keyword>
<dbReference type="GO" id="GO:0005816">
    <property type="term" value="C:spindle pole body"/>
    <property type="evidence" value="ECO:0007669"/>
    <property type="project" value="TreeGrafter"/>
</dbReference>
<dbReference type="AlphaFoldDB" id="A0A061BDE0"/>
<evidence type="ECO:0000256" key="11">
    <source>
        <dbReference type="ARBA" id="ARBA00023136"/>
    </source>
</evidence>
<dbReference type="VEuPathDB" id="FungiDB:BON22_1424"/>
<dbReference type="GO" id="GO:0006999">
    <property type="term" value="P:nuclear pore organization"/>
    <property type="evidence" value="ECO:0007669"/>
    <property type="project" value="TreeGrafter"/>
</dbReference>
<dbReference type="OrthoDB" id="67850at2759"/>
<dbReference type="PhylomeDB" id="A0A061BDE0"/>
<keyword evidence="6" id="KW-0509">mRNA transport</keyword>
<reference evidence="14" key="1">
    <citation type="journal article" date="2014" name="Genome Announc.">
        <title>Genome sequence of the yeast Cyberlindnera fabianii (Hansenula fabianii).</title>
        <authorList>
            <person name="Freel K.C."/>
            <person name="Sarilar V."/>
            <person name="Neuveglise C."/>
            <person name="Devillers H."/>
            <person name="Friedrich A."/>
            <person name="Schacherer J."/>
        </authorList>
    </citation>
    <scope>NUCLEOTIDE SEQUENCE</scope>
    <source>
        <strain evidence="14">YJS4271</strain>
    </source>
</reference>
<feature type="transmembrane region" description="Helical" evidence="13">
    <location>
        <begin position="148"/>
        <end position="164"/>
    </location>
</feature>
<sequence>MSSFTTRQSASTNSAYHYHSIFGDICSTRFAKLARFILIMAWAATLITSLGSSKSWWATLLPLWALPQFIGFFLLTCLRKNNLHVDLLGYKTLASQVLGQLFNKKFTLAVILYTTSSLIYFQLVQSQFDIRIAATPKKHQYPPLNDNFVFYYYFAVFVAVIYSIQHSVFDRDRLVFTYGTFHAHPKAAIMGKIPKMMSNSIIFTVFVMTSAPLFYLVVRYTLYDITLTTMSVFYSLNNSYPSLALSFGFLIKLSITTFILFACWELVNISFNAYMSIGCLHRGHTLSELSTDPVGTLLTGLKSEKLFTKLTAFQELAYISKAEDNELRMAIYNRNNRREYVWGEILQECEKVIKTNNINILRSITQITPAPVVDQKKTIRDQHIFGREYYPQEFERRDDDLFKSVPIVPVTEPSFLDTNMIPLVVKNVKEFISLAKEYYLKFVTSGFGMPFRHTAIREAEFLCPTPVIVGNAIIAVSLIGTHSYNEDKKGTVSSTITDVLEILEKSVSACGRFVQRPPEHLVETEEDNLITMLHELSMNAFFEVTVQFSSVLKDLVLSPDVYRLVNWTLETAMNDGQVE</sequence>
<name>A0A061BDE0_CYBFA</name>
<dbReference type="PANTHER" id="PTHR13269">
    <property type="entry name" value="NUCLEOPORIN NDC1"/>
    <property type="match status" value="1"/>
</dbReference>
<evidence type="ECO:0000256" key="3">
    <source>
        <dbReference type="ARBA" id="ARBA00005760"/>
    </source>
</evidence>
<dbReference type="Pfam" id="PF09531">
    <property type="entry name" value="Ndc1_Nup"/>
    <property type="match status" value="1"/>
</dbReference>
<feature type="transmembrane region" description="Helical" evidence="13">
    <location>
        <begin position="200"/>
        <end position="223"/>
    </location>
</feature>
<proteinExistence type="inferred from homology"/>
<evidence type="ECO:0000256" key="7">
    <source>
        <dbReference type="ARBA" id="ARBA00022927"/>
    </source>
</evidence>
<evidence type="ECO:0000256" key="8">
    <source>
        <dbReference type="ARBA" id="ARBA00022989"/>
    </source>
</evidence>
<keyword evidence="7" id="KW-0653">Protein transport</keyword>
<evidence type="ECO:0000256" key="12">
    <source>
        <dbReference type="ARBA" id="ARBA00023242"/>
    </source>
</evidence>
<dbReference type="GO" id="GO:0031965">
    <property type="term" value="C:nuclear membrane"/>
    <property type="evidence" value="ECO:0007669"/>
    <property type="project" value="UniProtKB-SubCell"/>
</dbReference>
<evidence type="ECO:0000256" key="1">
    <source>
        <dbReference type="ARBA" id="ARBA00004232"/>
    </source>
</evidence>
<evidence type="ECO:0000256" key="4">
    <source>
        <dbReference type="ARBA" id="ARBA00022448"/>
    </source>
</evidence>
<keyword evidence="12" id="KW-0539">Nucleus</keyword>
<evidence type="ECO:0000256" key="5">
    <source>
        <dbReference type="ARBA" id="ARBA00022692"/>
    </source>
</evidence>
<protein>
    <submittedName>
        <fullName evidence="14">CYFA0S16e00650g1_1</fullName>
    </submittedName>
</protein>
<dbReference type="GO" id="GO:0051028">
    <property type="term" value="P:mRNA transport"/>
    <property type="evidence" value="ECO:0007669"/>
    <property type="project" value="UniProtKB-KW"/>
</dbReference>
<evidence type="ECO:0000313" key="14">
    <source>
        <dbReference type="EMBL" id="CDR44973.1"/>
    </source>
</evidence>
<gene>
    <name evidence="14" type="ORF">CYFA0S_16e00650g</name>
</gene>
<organism evidence="14">
    <name type="scientific">Cyberlindnera fabianii</name>
    <name type="common">Yeast</name>
    <name type="synonym">Hansenula fabianii</name>
    <dbReference type="NCBI Taxonomy" id="36022"/>
    <lineage>
        <taxon>Eukaryota</taxon>
        <taxon>Fungi</taxon>
        <taxon>Dikarya</taxon>
        <taxon>Ascomycota</taxon>
        <taxon>Saccharomycotina</taxon>
        <taxon>Saccharomycetes</taxon>
        <taxon>Phaffomycetales</taxon>
        <taxon>Phaffomycetaceae</taxon>
        <taxon>Cyberlindnera</taxon>
    </lineage>
</organism>
<dbReference type="EMBL" id="LK052901">
    <property type="protein sequence ID" value="CDR44973.1"/>
    <property type="molecule type" value="Genomic_DNA"/>
</dbReference>
<dbReference type="GO" id="GO:0015031">
    <property type="term" value="P:protein transport"/>
    <property type="evidence" value="ECO:0007669"/>
    <property type="project" value="UniProtKB-KW"/>
</dbReference>
<evidence type="ECO:0000256" key="2">
    <source>
        <dbReference type="ARBA" id="ARBA00004567"/>
    </source>
</evidence>
<comment type="similarity">
    <text evidence="3">Belongs to the NDC1 family.</text>
</comment>
<accession>A0A061BDE0</accession>
<dbReference type="GO" id="GO:0070762">
    <property type="term" value="C:nuclear pore transmembrane ring"/>
    <property type="evidence" value="ECO:0007669"/>
    <property type="project" value="TreeGrafter"/>
</dbReference>